<evidence type="ECO:0000313" key="6">
    <source>
        <dbReference type="Proteomes" id="UP000627369"/>
    </source>
</evidence>
<gene>
    <name evidence="5" type="primary">lacI</name>
    <name evidence="5" type="ORF">GCM10017772_47520</name>
</gene>
<dbReference type="SMART" id="SM00354">
    <property type="entry name" value="HTH_LACI"/>
    <property type="match status" value="1"/>
</dbReference>
<dbReference type="GO" id="GO:0003700">
    <property type="term" value="F:DNA-binding transcription factor activity"/>
    <property type="evidence" value="ECO:0007669"/>
    <property type="project" value="TreeGrafter"/>
</dbReference>
<evidence type="ECO:0000313" key="5">
    <source>
        <dbReference type="EMBL" id="GHH80125.1"/>
    </source>
</evidence>
<protein>
    <submittedName>
        <fullName evidence="5">LacI family transcriptional regulator</fullName>
    </submittedName>
</protein>
<dbReference type="Pfam" id="PF00356">
    <property type="entry name" value="LacI"/>
    <property type="match status" value="1"/>
</dbReference>
<proteinExistence type="predicted"/>
<sequence length="338" mass="36350">MAEDLWSQRRTTLADVAKAAGVSRALVSIVMRDAPGASAASRERILAVAKELDYRPDVRARSLASLKAHVIGVLFGRAGRFHFELIDGLYSAAEERGWNLALSALTNSRDEKQALESLQDFRLDALVMLGPPVPDPLLAGHVPTVVVGWHVDHPDVDIVRTSDEHGLTLAVDHLVSLGHRRIAHLEGGSGLVSQSRRRAYSSAMRARGLADQIRVVPCGGEDQLDGQRAARALLQEDAESPTAIVAFNDDIAAAAMSVLAQEGIDVPGDVSVIGFDDSELAMLPGVDLTSVQQVPRELARLAVERAVARSDGAEVADREIVLEPELTVRRSTGPVRER</sequence>
<dbReference type="CDD" id="cd01392">
    <property type="entry name" value="HTH_LacI"/>
    <property type="match status" value="1"/>
</dbReference>
<dbReference type="CDD" id="cd06267">
    <property type="entry name" value="PBP1_LacI_sugar_binding-like"/>
    <property type="match status" value="1"/>
</dbReference>
<dbReference type="PANTHER" id="PTHR30146">
    <property type="entry name" value="LACI-RELATED TRANSCRIPTIONAL REPRESSOR"/>
    <property type="match status" value="1"/>
</dbReference>
<dbReference type="Gene3D" id="3.40.50.2300">
    <property type="match status" value="2"/>
</dbReference>
<keyword evidence="2" id="KW-0238">DNA-binding</keyword>
<dbReference type="SUPFAM" id="SSF47413">
    <property type="entry name" value="lambda repressor-like DNA-binding domains"/>
    <property type="match status" value="1"/>
</dbReference>
<comment type="caution">
    <text evidence="5">The sequence shown here is derived from an EMBL/GenBank/DDBJ whole genome shotgun (WGS) entry which is preliminary data.</text>
</comment>
<dbReference type="InterPro" id="IPR046335">
    <property type="entry name" value="LacI/GalR-like_sensor"/>
</dbReference>
<name>A0A919L0B2_9MICO</name>
<dbReference type="Gene3D" id="1.10.260.40">
    <property type="entry name" value="lambda repressor-like DNA-binding domains"/>
    <property type="match status" value="1"/>
</dbReference>
<dbReference type="Proteomes" id="UP000627369">
    <property type="component" value="Unassembled WGS sequence"/>
</dbReference>
<dbReference type="EMBL" id="BNAS01000011">
    <property type="protein sequence ID" value="GHH80125.1"/>
    <property type="molecule type" value="Genomic_DNA"/>
</dbReference>
<dbReference type="InterPro" id="IPR010982">
    <property type="entry name" value="Lambda_DNA-bd_dom_sf"/>
</dbReference>
<feature type="domain" description="HTH lacI-type" evidence="4">
    <location>
        <begin position="11"/>
        <end position="65"/>
    </location>
</feature>
<dbReference type="Pfam" id="PF13377">
    <property type="entry name" value="Peripla_BP_3"/>
    <property type="match status" value="1"/>
</dbReference>
<evidence type="ECO:0000259" key="4">
    <source>
        <dbReference type="PROSITE" id="PS50932"/>
    </source>
</evidence>
<dbReference type="PANTHER" id="PTHR30146:SF155">
    <property type="entry name" value="ALANINE RACEMASE"/>
    <property type="match status" value="1"/>
</dbReference>
<keyword evidence="1" id="KW-0805">Transcription regulation</keyword>
<dbReference type="AlphaFoldDB" id="A0A919L0B2"/>
<dbReference type="RefSeq" id="WP_189671786.1">
    <property type="nucleotide sequence ID" value="NZ_BNAS01000011.1"/>
</dbReference>
<accession>A0A919L0B2</accession>
<evidence type="ECO:0000256" key="2">
    <source>
        <dbReference type="ARBA" id="ARBA00023125"/>
    </source>
</evidence>
<dbReference type="InterPro" id="IPR000843">
    <property type="entry name" value="HTH_LacI"/>
</dbReference>
<evidence type="ECO:0000256" key="1">
    <source>
        <dbReference type="ARBA" id="ARBA00023015"/>
    </source>
</evidence>
<dbReference type="GO" id="GO:0000976">
    <property type="term" value="F:transcription cis-regulatory region binding"/>
    <property type="evidence" value="ECO:0007669"/>
    <property type="project" value="TreeGrafter"/>
</dbReference>
<keyword evidence="3" id="KW-0804">Transcription</keyword>
<dbReference type="PROSITE" id="PS50932">
    <property type="entry name" value="HTH_LACI_2"/>
    <property type="match status" value="1"/>
</dbReference>
<keyword evidence="6" id="KW-1185">Reference proteome</keyword>
<dbReference type="InterPro" id="IPR028082">
    <property type="entry name" value="Peripla_BP_I"/>
</dbReference>
<evidence type="ECO:0000256" key="3">
    <source>
        <dbReference type="ARBA" id="ARBA00023163"/>
    </source>
</evidence>
<organism evidence="5 6">
    <name type="scientific">Promicromonospora soli</name>
    <dbReference type="NCBI Taxonomy" id="2035533"/>
    <lineage>
        <taxon>Bacteria</taxon>
        <taxon>Bacillati</taxon>
        <taxon>Actinomycetota</taxon>
        <taxon>Actinomycetes</taxon>
        <taxon>Micrococcales</taxon>
        <taxon>Promicromonosporaceae</taxon>
        <taxon>Promicromonospora</taxon>
    </lineage>
</organism>
<reference evidence="5" key="1">
    <citation type="journal article" date="2014" name="Int. J. Syst. Evol. Microbiol.">
        <title>Complete genome sequence of Corynebacterium casei LMG S-19264T (=DSM 44701T), isolated from a smear-ripened cheese.</title>
        <authorList>
            <consortium name="US DOE Joint Genome Institute (JGI-PGF)"/>
            <person name="Walter F."/>
            <person name="Albersmeier A."/>
            <person name="Kalinowski J."/>
            <person name="Ruckert C."/>
        </authorList>
    </citation>
    <scope>NUCLEOTIDE SEQUENCE</scope>
    <source>
        <strain evidence="5">CGMCC 4.7398</strain>
    </source>
</reference>
<dbReference type="SUPFAM" id="SSF53822">
    <property type="entry name" value="Periplasmic binding protein-like I"/>
    <property type="match status" value="1"/>
</dbReference>
<reference evidence="5" key="2">
    <citation type="submission" date="2020-09" db="EMBL/GenBank/DDBJ databases">
        <authorList>
            <person name="Sun Q."/>
            <person name="Zhou Y."/>
        </authorList>
    </citation>
    <scope>NUCLEOTIDE SEQUENCE</scope>
    <source>
        <strain evidence="5">CGMCC 4.7398</strain>
    </source>
</reference>